<dbReference type="FunFam" id="1.10.238.10:FF:000258">
    <property type="entry name" value="NADPH oxidase, isoform B"/>
    <property type="match status" value="1"/>
</dbReference>
<dbReference type="GO" id="GO:0006952">
    <property type="term" value="P:defense response"/>
    <property type="evidence" value="ECO:0007669"/>
    <property type="project" value="TreeGrafter"/>
</dbReference>
<dbReference type="AlphaFoldDB" id="E2AH28"/>
<keyword evidence="6" id="KW-0472">Membrane</keyword>
<dbReference type="FunFam" id="3.40.50.80:FF:000012">
    <property type="entry name" value="NADPH oxidase, isoform B"/>
    <property type="match status" value="1"/>
</dbReference>
<dbReference type="InterPro" id="IPR017938">
    <property type="entry name" value="Riboflavin_synthase-like_b-brl"/>
</dbReference>
<dbReference type="PROSITE" id="PS00018">
    <property type="entry name" value="EF_HAND_1"/>
    <property type="match status" value="2"/>
</dbReference>
<keyword evidence="10" id="KW-1185">Reference proteome</keyword>
<proteinExistence type="predicted"/>
<feature type="transmembrane region" description="Helical" evidence="6">
    <location>
        <begin position="535"/>
        <end position="561"/>
    </location>
</feature>
<dbReference type="GO" id="GO:0005509">
    <property type="term" value="F:calcium ion binding"/>
    <property type="evidence" value="ECO:0007669"/>
    <property type="project" value="InterPro"/>
</dbReference>
<evidence type="ECO:0000256" key="6">
    <source>
        <dbReference type="SAM" id="Phobius"/>
    </source>
</evidence>
<feature type="domain" description="FAD-binding FR-type" evidence="8">
    <location>
        <begin position="554"/>
        <end position="684"/>
    </location>
</feature>
<feature type="domain" description="EF-hand" evidence="7">
    <location>
        <begin position="120"/>
        <end position="155"/>
    </location>
</feature>
<accession>E2AH28</accession>
<dbReference type="SMART" id="SM00054">
    <property type="entry name" value="EFh"/>
    <property type="match status" value="5"/>
</dbReference>
<feature type="transmembrane region" description="Helical" evidence="6">
    <location>
        <begin position="506"/>
        <end position="529"/>
    </location>
</feature>
<dbReference type="InParanoid" id="E2AH28"/>
<keyword evidence="4" id="KW-0521">NADP</keyword>
<dbReference type="CDD" id="cd06186">
    <property type="entry name" value="NOX_Duox_like_FAD_NADP"/>
    <property type="match status" value="2"/>
</dbReference>
<reference evidence="9 10" key="1">
    <citation type="journal article" date="2010" name="Science">
        <title>Genomic comparison of the ants Camponotus floridanus and Harpegnathos saltator.</title>
        <authorList>
            <person name="Bonasio R."/>
            <person name="Zhang G."/>
            <person name="Ye C."/>
            <person name="Mutti N.S."/>
            <person name="Fang X."/>
            <person name="Qin N."/>
            <person name="Donahue G."/>
            <person name="Yang P."/>
            <person name="Li Q."/>
            <person name="Li C."/>
            <person name="Zhang P."/>
            <person name="Huang Z."/>
            <person name="Berger S.L."/>
            <person name="Reinberg D."/>
            <person name="Wang J."/>
            <person name="Liebig J."/>
        </authorList>
    </citation>
    <scope>NUCLEOTIDE SEQUENCE [LARGE SCALE GENOMIC DNA]</scope>
    <source>
        <strain evidence="10">C129</strain>
    </source>
</reference>
<sequence>MEENISCMEEECLIEKRRAIILKECKEILQEEGSGRYSKEAFRRLFQGQIVISNEYTFENPRKKRRPEAAMTIRSSVSIDGLPVSIKVADRSRRKALIPRAPPGRLGPINRSSRLMIEHSISVLLKKLFILFDQDRDELLKQEEWIEFLKGRLTNEKQNDFVDQIESVAYVLCGENPVNFLNFQQIFYTKGIVDKLFRLIDQENSGYVMSAQIMEFISGVSNTRPRAGFDKGNLEWLEKIFKQTVGNEREIRREEFNTIVTSKNPFFTDRVFQIFDKDNSGTISLQEFVDAMHQFAGKSPDDKIRFLFKVYDIDGDGLIQLRELEHVMRACMEENGMKFSDEQIEDLTIALFEDADQDNRGAITFEALKRQLEKHDGLLENLSISIDRWLVPPQPKAKEKSVLGIFSSLRPYQFTKPYMKNNYVYIAFISIFAFINVALFVSRLYEYRNYNGYVMIARACGQCLNFDCTFILILMLRQCITFLRTHGFNSIVPLDHHIYLHKVTGISIGIFSIIHTLMHLIYCGIIFYWSHLLYIPFWILLIFHCPNFWKWFVVPGVIYLVEKIRRLMWLRSQRGKTYISSGLLLPSKVTHLVIKRPLHFHFHPGDYVFVNIPVIARYEWHPFTISSAPEQEDYMWLHIRAVGEWTNSLYSYFEKEQIKLHRGDILLVENCDNTNTPRKKSSFLGGKKPLITRQKPSTESVAHAHGLDNPTFVSADVTNTILHTPISNQSTYLKTPENTLELNKGWMDMSARRDRRLHRLLLDSKMPLEKSHSMPDMQTKNKKKERLRALRDYMRSESERSFDECQMKRARLKSLGLAYLSPQNKSLAQSFRYMRTKPTIIAFKTPSLETCDYELDISSNVASNANANGNEMLTTPIMAMEIAAEEGRLRKAFNEVVDSSESLDLKSESSSHTPINYPVGKPLEIFLDGPYGAPSSHIFRAQHAILIGTGIGVTPFASILQSIMHRYWKARHTCPKCSFSWASEIPPTVMNLRKVDFFWINRDQRSFEWFVNLLSQLEMEQAELGITMERFLEMHMYITSALQKNDMKAVGLQLAMDLLHEKEKRDLITGLKTRTNAGRPNWDKVFKQLQDKKKGKITVFYCGPPQLARILRYKCDQFGFCFRKESF</sequence>
<dbReference type="Gene3D" id="2.40.30.10">
    <property type="entry name" value="Translation factors"/>
    <property type="match status" value="1"/>
</dbReference>
<dbReference type="InterPro" id="IPR013112">
    <property type="entry name" value="FAD-bd_8"/>
</dbReference>
<dbReference type="GO" id="GO:0016175">
    <property type="term" value="F:superoxide-generating NAD(P)H oxidase activity"/>
    <property type="evidence" value="ECO:0007669"/>
    <property type="project" value="TreeGrafter"/>
</dbReference>
<evidence type="ECO:0000256" key="2">
    <source>
        <dbReference type="ARBA" id="ARBA00022827"/>
    </source>
</evidence>
<feature type="domain" description="EF-hand" evidence="7">
    <location>
        <begin position="263"/>
        <end position="298"/>
    </location>
</feature>
<dbReference type="InterPro" id="IPR013121">
    <property type="entry name" value="Fe_red_NAD-bd_6"/>
</dbReference>
<dbReference type="GO" id="GO:0043020">
    <property type="term" value="C:NADPH oxidase complex"/>
    <property type="evidence" value="ECO:0007669"/>
    <property type="project" value="TreeGrafter"/>
</dbReference>
<keyword evidence="6" id="KW-0812">Transmembrane</keyword>
<dbReference type="FunFam" id="2.40.30.10:FF:000056">
    <property type="entry name" value="NADPH oxidase 5"/>
    <property type="match status" value="1"/>
</dbReference>
<dbReference type="STRING" id="104421.E2AH28"/>
<evidence type="ECO:0000256" key="3">
    <source>
        <dbReference type="ARBA" id="ARBA00022837"/>
    </source>
</evidence>
<evidence type="ECO:0000313" key="9">
    <source>
        <dbReference type="EMBL" id="EFN67259.1"/>
    </source>
</evidence>
<dbReference type="Gene3D" id="1.10.238.10">
    <property type="entry name" value="EF-hand"/>
    <property type="match status" value="1"/>
</dbReference>
<dbReference type="InterPro" id="IPR002048">
    <property type="entry name" value="EF_hand_dom"/>
</dbReference>
<dbReference type="PRINTS" id="PR00450">
    <property type="entry name" value="RECOVERIN"/>
</dbReference>
<feature type="domain" description="EF-hand" evidence="7">
    <location>
        <begin position="299"/>
        <end position="334"/>
    </location>
</feature>
<evidence type="ECO:0000256" key="5">
    <source>
        <dbReference type="ARBA" id="ARBA00023002"/>
    </source>
</evidence>
<dbReference type="InterPro" id="IPR050369">
    <property type="entry name" value="RBOH/FRE"/>
</dbReference>
<dbReference type="SUPFAM" id="SSF63380">
    <property type="entry name" value="Riboflavin synthase domain-like"/>
    <property type="match status" value="1"/>
</dbReference>
<dbReference type="Pfam" id="PF08030">
    <property type="entry name" value="NAD_binding_6"/>
    <property type="match status" value="1"/>
</dbReference>
<dbReference type="Proteomes" id="UP000000311">
    <property type="component" value="Unassembled WGS sequence"/>
</dbReference>
<keyword evidence="2" id="KW-0274">FAD</keyword>
<dbReference type="SUPFAM" id="SSF52343">
    <property type="entry name" value="Ferredoxin reductase-like, C-terminal NADP-linked domain"/>
    <property type="match status" value="1"/>
</dbReference>
<gene>
    <name evidence="9" type="ORF">EAG_02188</name>
</gene>
<keyword evidence="1" id="KW-0285">Flavoprotein</keyword>
<dbReference type="PROSITE" id="PS50222">
    <property type="entry name" value="EF_HAND_2"/>
    <property type="match status" value="3"/>
</dbReference>
<dbReference type="Gene3D" id="3.40.50.80">
    <property type="entry name" value="Nucleotide-binding domain of ferredoxin-NADP reductase (FNR) module"/>
    <property type="match status" value="1"/>
</dbReference>
<keyword evidence="5" id="KW-0560">Oxidoreductase</keyword>
<keyword evidence="3" id="KW-0106">Calcium</keyword>
<dbReference type="EMBL" id="GL439470">
    <property type="protein sequence ID" value="EFN67259.1"/>
    <property type="molecule type" value="Genomic_DNA"/>
</dbReference>
<name>E2AH28_CAMFO</name>
<dbReference type="InterPro" id="IPR017927">
    <property type="entry name" value="FAD-bd_FR_type"/>
</dbReference>
<dbReference type="FunCoup" id="E2AH28">
    <property type="interactions" value="33"/>
</dbReference>
<dbReference type="SFLD" id="SFLDG01169">
    <property type="entry name" value="NADPH_oxidase_subgroup_(NOX)"/>
    <property type="match status" value="1"/>
</dbReference>
<dbReference type="PROSITE" id="PS51384">
    <property type="entry name" value="FAD_FR"/>
    <property type="match status" value="1"/>
</dbReference>
<dbReference type="GO" id="GO:0042554">
    <property type="term" value="P:superoxide anion generation"/>
    <property type="evidence" value="ECO:0007669"/>
    <property type="project" value="TreeGrafter"/>
</dbReference>
<dbReference type="PANTHER" id="PTHR11972">
    <property type="entry name" value="NADPH OXIDASE"/>
    <property type="match status" value="1"/>
</dbReference>
<keyword evidence="6" id="KW-1133">Transmembrane helix</keyword>
<dbReference type="SUPFAM" id="SSF47473">
    <property type="entry name" value="EF-hand"/>
    <property type="match status" value="2"/>
</dbReference>
<evidence type="ECO:0000256" key="4">
    <source>
        <dbReference type="ARBA" id="ARBA00022857"/>
    </source>
</evidence>
<dbReference type="OrthoDB" id="167398at2759"/>
<dbReference type="Pfam" id="PF13499">
    <property type="entry name" value="EF-hand_7"/>
    <property type="match status" value="1"/>
</dbReference>
<dbReference type="CDD" id="cd00051">
    <property type="entry name" value="EFh"/>
    <property type="match status" value="2"/>
</dbReference>
<dbReference type="InterPro" id="IPR039261">
    <property type="entry name" value="FNR_nucleotide-bd"/>
</dbReference>
<dbReference type="Pfam" id="PF08022">
    <property type="entry name" value="FAD_binding_8"/>
    <property type="match status" value="1"/>
</dbReference>
<evidence type="ECO:0000259" key="7">
    <source>
        <dbReference type="PROSITE" id="PS50222"/>
    </source>
</evidence>
<evidence type="ECO:0000313" key="10">
    <source>
        <dbReference type="Proteomes" id="UP000000311"/>
    </source>
</evidence>
<dbReference type="InterPro" id="IPR018247">
    <property type="entry name" value="EF_Hand_1_Ca_BS"/>
</dbReference>
<protein>
    <submittedName>
        <fullName evidence="9">NADPH oxidase 5</fullName>
    </submittedName>
</protein>
<dbReference type="OMA" id="FSWASEI"/>
<evidence type="ECO:0000259" key="8">
    <source>
        <dbReference type="PROSITE" id="PS51384"/>
    </source>
</evidence>
<feature type="transmembrane region" description="Helical" evidence="6">
    <location>
        <begin position="423"/>
        <end position="441"/>
    </location>
</feature>
<organism evidence="10">
    <name type="scientific">Camponotus floridanus</name>
    <name type="common">Florida carpenter ant</name>
    <dbReference type="NCBI Taxonomy" id="104421"/>
    <lineage>
        <taxon>Eukaryota</taxon>
        <taxon>Metazoa</taxon>
        <taxon>Ecdysozoa</taxon>
        <taxon>Arthropoda</taxon>
        <taxon>Hexapoda</taxon>
        <taxon>Insecta</taxon>
        <taxon>Pterygota</taxon>
        <taxon>Neoptera</taxon>
        <taxon>Endopterygota</taxon>
        <taxon>Hymenoptera</taxon>
        <taxon>Apocrita</taxon>
        <taxon>Aculeata</taxon>
        <taxon>Formicoidea</taxon>
        <taxon>Formicidae</taxon>
        <taxon>Formicinae</taxon>
        <taxon>Camponotus</taxon>
    </lineage>
</organism>
<dbReference type="PANTHER" id="PTHR11972:SF58">
    <property type="entry name" value="NADPH OXIDASE 5"/>
    <property type="match status" value="1"/>
</dbReference>
<dbReference type="Pfam" id="PF00036">
    <property type="entry name" value="EF-hand_1"/>
    <property type="match status" value="1"/>
</dbReference>
<dbReference type="InterPro" id="IPR011992">
    <property type="entry name" value="EF-hand-dom_pair"/>
</dbReference>
<evidence type="ECO:0000256" key="1">
    <source>
        <dbReference type="ARBA" id="ARBA00022630"/>
    </source>
</evidence>